<accession>A0A8H3QD18</accession>
<keyword evidence="1" id="KW-1133">Transmembrane helix</keyword>
<name>A0A8H3QD18_9GLOM</name>
<keyword evidence="1" id="KW-0812">Transmembrane</keyword>
<dbReference type="Proteomes" id="UP000615446">
    <property type="component" value="Unassembled WGS sequence"/>
</dbReference>
<comment type="caution">
    <text evidence="2">The sequence shown here is derived from an EMBL/GenBank/DDBJ whole genome shotgun (WGS) entry which is preliminary data.</text>
</comment>
<gene>
    <name evidence="2" type="ORF">RCL2_000221800</name>
</gene>
<sequence>MSGENINTVSLEVWKGDGKKVENHENIIENFFKKSSKRGIPSLMLLMRPNQGNYKIRQQMGFADVRFTEKFNDHFNQFCEMHLQMLKKEHIPLLYNYAFHPRLVAFITNEIHIKFLKVPYNLDSAIFLLFLIFQISILILRVFANHFVGIGNKEGCTTLDFPAPLLKTVYLLMFHVMIEIVPHNQNDLKEFSLESYL</sequence>
<keyword evidence="1" id="KW-0472">Membrane</keyword>
<evidence type="ECO:0000313" key="3">
    <source>
        <dbReference type="Proteomes" id="UP000615446"/>
    </source>
</evidence>
<organism evidence="2 3">
    <name type="scientific">Rhizophagus clarus</name>
    <dbReference type="NCBI Taxonomy" id="94130"/>
    <lineage>
        <taxon>Eukaryota</taxon>
        <taxon>Fungi</taxon>
        <taxon>Fungi incertae sedis</taxon>
        <taxon>Mucoromycota</taxon>
        <taxon>Glomeromycotina</taxon>
        <taxon>Glomeromycetes</taxon>
        <taxon>Glomerales</taxon>
        <taxon>Glomeraceae</taxon>
        <taxon>Rhizophagus</taxon>
    </lineage>
</organism>
<dbReference type="AlphaFoldDB" id="A0A8H3QD18"/>
<feature type="transmembrane region" description="Helical" evidence="1">
    <location>
        <begin position="125"/>
        <end position="144"/>
    </location>
</feature>
<evidence type="ECO:0000256" key="1">
    <source>
        <dbReference type="SAM" id="Phobius"/>
    </source>
</evidence>
<evidence type="ECO:0000313" key="2">
    <source>
        <dbReference type="EMBL" id="GES74751.1"/>
    </source>
</evidence>
<proteinExistence type="predicted"/>
<protein>
    <submittedName>
        <fullName evidence="2">Uncharacterized protein</fullName>
    </submittedName>
</protein>
<reference evidence="2" key="1">
    <citation type="submission" date="2019-10" db="EMBL/GenBank/DDBJ databases">
        <title>Conservation and host-specific expression of non-tandemly repeated heterogenous ribosome RNA gene in arbuscular mycorrhizal fungi.</title>
        <authorList>
            <person name="Maeda T."/>
            <person name="Kobayashi Y."/>
            <person name="Nakagawa T."/>
            <person name="Ezawa T."/>
            <person name="Yamaguchi K."/>
            <person name="Bino T."/>
            <person name="Nishimoto Y."/>
            <person name="Shigenobu S."/>
            <person name="Kawaguchi M."/>
        </authorList>
    </citation>
    <scope>NUCLEOTIDE SEQUENCE</scope>
    <source>
        <strain evidence="2">HR1</strain>
    </source>
</reference>
<dbReference type="EMBL" id="BLAL01000012">
    <property type="protein sequence ID" value="GES74751.1"/>
    <property type="molecule type" value="Genomic_DNA"/>
</dbReference>